<protein>
    <submittedName>
        <fullName evidence="1">Uncharacterized protein</fullName>
    </submittedName>
</protein>
<evidence type="ECO:0000313" key="2">
    <source>
        <dbReference type="Proteomes" id="UP000199051"/>
    </source>
</evidence>
<dbReference type="AlphaFoldDB" id="A0A1H9VFY5"/>
<organism evidence="1 2">
    <name type="scientific">Actinokineospora terrae</name>
    <dbReference type="NCBI Taxonomy" id="155974"/>
    <lineage>
        <taxon>Bacteria</taxon>
        <taxon>Bacillati</taxon>
        <taxon>Actinomycetota</taxon>
        <taxon>Actinomycetes</taxon>
        <taxon>Pseudonocardiales</taxon>
        <taxon>Pseudonocardiaceae</taxon>
        <taxon>Actinokineospora</taxon>
    </lineage>
</organism>
<keyword evidence="2" id="KW-1185">Reference proteome</keyword>
<dbReference type="EMBL" id="FOGI01000008">
    <property type="protein sequence ID" value="SES20605.1"/>
    <property type="molecule type" value="Genomic_DNA"/>
</dbReference>
<dbReference type="Proteomes" id="UP000199051">
    <property type="component" value="Unassembled WGS sequence"/>
</dbReference>
<gene>
    <name evidence="1" type="ORF">SAMN04487818_108339</name>
</gene>
<sequence length="114" mass="13199">MSVYANPRSDLVALRDGPRHGRWFFYRDWLTTRSASRRMRYPLDHHCAATRCYLPTTDTATNTDPNAIAHGHTHARIWTWVTPAQWQRWGREYLTPEESAGASWPDIEQTGEAA</sequence>
<dbReference type="RefSeq" id="WP_092780813.1">
    <property type="nucleotide sequence ID" value="NZ_FOGI01000008.1"/>
</dbReference>
<dbReference type="STRING" id="155974.SAMN04487818_108339"/>
<evidence type="ECO:0000313" key="1">
    <source>
        <dbReference type="EMBL" id="SES20605.1"/>
    </source>
</evidence>
<accession>A0A1H9VFY5</accession>
<reference evidence="2" key="1">
    <citation type="submission" date="2016-10" db="EMBL/GenBank/DDBJ databases">
        <authorList>
            <person name="Varghese N."/>
            <person name="Submissions S."/>
        </authorList>
    </citation>
    <scope>NUCLEOTIDE SEQUENCE [LARGE SCALE GENOMIC DNA]</scope>
    <source>
        <strain evidence="2">DSM 44260</strain>
    </source>
</reference>
<proteinExistence type="predicted"/>
<name>A0A1H9VFY5_9PSEU</name>